<proteinExistence type="predicted"/>
<name>A0ACC6A6I8_9BACI</name>
<accession>A0ACC6A6I8</accession>
<gene>
    <name evidence="1" type="ORF">M3215_06610</name>
</gene>
<dbReference type="EMBL" id="JAMBOP010000005">
    <property type="protein sequence ID" value="MCM3735497.1"/>
    <property type="molecule type" value="Genomic_DNA"/>
</dbReference>
<evidence type="ECO:0000313" key="1">
    <source>
        <dbReference type="EMBL" id="MCM3735497.1"/>
    </source>
</evidence>
<dbReference type="Proteomes" id="UP001202289">
    <property type="component" value="Unassembled WGS sequence"/>
</dbReference>
<comment type="caution">
    <text evidence="1">The sequence shown here is derived from an EMBL/GenBank/DDBJ whole genome shotgun (WGS) entry which is preliminary data.</text>
</comment>
<protein>
    <submittedName>
        <fullName evidence="1">SH3 domain-containing protein</fullName>
    </submittedName>
</protein>
<keyword evidence="2" id="KW-1185">Reference proteome</keyword>
<sequence>MKKYLAGLTAISVAGAASPFMDNAQAKTTDQLQPTTQIIQTSSQTNGAYIVTADALHVRTGPSTSYDITSCVYKGQKLQVIGEENGWLKINHQGKTGYVSSKFVSKNGGSANSNVSTSGKKTVTADVLRVRTSPNTSSSIIGRVYEGQVLQVIGEANGWLKINYNGKTGYVSSEFVTDGGSSSTGNNENVQAANGNYAVNVSSLRVRTGPSTSHTVLGSLHKGQVVQVTGEVQNWFKINYGGKTGYISKGYVTKGGSDVNNNGQQNNNGTVQTGGTYVVNTSSLRVRTGPATYHSVIGGVVNGQALQVTGIENGWLKINHHGKIGYVDSQYVKFVPGGTTPPSEASNPSTSAAVGDYYVNASALNVRSGAGTNYGVIGALSKGTKVTVLSEQNGWSKINYNGKNGYISSQYLAKTPVSGGSNISNPAKGDKIINEAKKHIGKPYVFGTEGPSSFDCSGFITYVFNHAGYSLSRTNAQGFYNQSQKIPNPQPGDLVFFHSTYPTKNYITHVGIYIGNNKMIDAGGTRVDIRDLNSPYYRQHFVGYGRI</sequence>
<organism evidence="1 2">
    <name type="scientific">Bacillus cytotoxicus</name>
    <dbReference type="NCBI Taxonomy" id="580165"/>
    <lineage>
        <taxon>Bacteria</taxon>
        <taxon>Bacillati</taxon>
        <taxon>Bacillota</taxon>
        <taxon>Bacilli</taxon>
        <taxon>Bacillales</taxon>
        <taxon>Bacillaceae</taxon>
        <taxon>Bacillus</taxon>
        <taxon>Bacillus cereus group</taxon>
    </lineage>
</organism>
<reference evidence="1" key="1">
    <citation type="submission" date="2022-05" db="EMBL/GenBank/DDBJ databases">
        <title>Comparative Genomics of Spacecraft Associated Microbes.</title>
        <authorList>
            <person name="Tran M.T."/>
            <person name="Wright A."/>
            <person name="Seuylemezian A."/>
            <person name="Eisen J."/>
            <person name="Coil D."/>
        </authorList>
    </citation>
    <scope>NUCLEOTIDE SEQUENCE</scope>
    <source>
        <strain evidence="1">FAIRING 10M-2.2</strain>
    </source>
</reference>
<evidence type="ECO:0000313" key="2">
    <source>
        <dbReference type="Proteomes" id="UP001202289"/>
    </source>
</evidence>